<sequence>MADPAWSAGQKEARRFLTFRIGARLYALPSEEVAEIVRVPPVTRVPHGPRGLLGVANLRGAVLPVASVRGLLGQDESSGAAASRAIVLMGAAPVVLAVDHVDELLSVDGARVETMQAELGAERGERLRGAFEAGQGRGVARILDIQALLGAAFTPRSRPPRQASAHGSAGDARQSEAPADVEMLVTFEVAGQEFGLPLSAVGEIVTAPPATALMPKAEALVLGVVSYRGGLLTLMSLRGLLGFPLAPATGDERVVVTIIGGVRVGLVADRMRAIIPADVSRIEPVPPVLAARIGGEAAIKSIYRGEEGKRLVSILAPEHLFREEVMRRLNGGAELEASAPSTGTGADRRFLVFRLGDDEFALPVEAVNEVARVPDQITRVPKAPAFLEGIVNRRGEVLPVIDQRRRFDMPELADGAMRRLVVISTQRLKAGIIVDSVTEVLRSEADAIEPAPDLAGETTQLVHGVITPGAGRMILLLDPAELLTRAEQVLLDDFATRAERLDP</sequence>
<dbReference type="Proteomes" id="UP001274321">
    <property type="component" value="Unassembled WGS sequence"/>
</dbReference>
<evidence type="ECO:0000256" key="1">
    <source>
        <dbReference type="ARBA" id="ARBA00004496"/>
    </source>
</evidence>
<dbReference type="InterPro" id="IPR036061">
    <property type="entry name" value="CheW-like_dom_sf"/>
</dbReference>
<dbReference type="PANTHER" id="PTHR22617:SF45">
    <property type="entry name" value="CHEMOTAXIS PROTEIN CHEW"/>
    <property type="match status" value="1"/>
</dbReference>
<keyword evidence="3" id="KW-0963">Cytoplasm</keyword>
<protein>
    <recommendedName>
        <fullName evidence="2">Chemotaxis protein CheW</fullName>
    </recommendedName>
</protein>
<evidence type="ECO:0000313" key="7">
    <source>
        <dbReference type="Proteomes" id="UP001274321"/>
    </source>
</evidence>
<feature type="domain" description="CheW-like" evidence="5">
    <location>
        <begin position="347"/>
        <end position="488"/>
    </location>
</feature>
<dbReference type="InterPro" id="IPR002545">
    <property type="entry name" value="CheW-lke_dom"/>
</dbReference>
<accession>A0ABU4RJC9</accession>
<evidence type="ECO:0000256" key="2">
    <source>
        <dbReference type="ARBA" id="ARBA00021483"/>
    </source>
</evidence>
<dbReference type="InterPro" id="IPR039315">
    <property type="entry name" value="CheW"/>
</dbReference>
<evidence type="ECO:0000256" key="3">
    <source>
        <dbReference type="ARBA" id="ARBA00022490"/>
    </source>
</evidence>
<feature type="domain" description="CheW-like" evidence="5">
    <location>
        <begin position="13"/>
        <end position="154"/>
    </location>
</feature>
<feature type="region of interest" description="Disordered" evidence="4">
    <location>
        <begin position="155"/>
        <end position="175"/>
    </location>
</feature>
<evidence type="ECO:0000256" key="4">
    <source>
        <dbReference type="SAM" id="MobiDB-lite"/>
    </source>
</evidence>
<name>A0ABU4RJC9_9HYPH</name>
<dbReference type="PROSITE" id="PS50851">
    <property type="entry name" value="CHEW"/>
    <property type="match status" value="3"/>
</dbReference>
<dbReference type="EMBL" id="JAXAFJ010000001">
    <property type="protein sequence ID" value="MDX6804952.1"/>
    <property type="molecule type" value="Genomic_DNA"/>
</dbReference>
<dbReference type="SUPFAM" id="SSF50341">
    <property type="entry name" value="CheW-like"/>
    <property type="match status" value="3"/>
</dbReference>
<comment type="caution">
    <text evidence="6">The sequence shown here is derived from an EMBL/GenBank/DDBJ whole genome shotgun (WGS) entry which is preliminary data.</text>
</comment>
<organism evidence="6 7">
    <name type="scientific">Terrihabitans rhizophilus</name>
    <dbReference type="NCBI Taxonomy" id="3092662"/>
    <lineage>
        <taxon>Bacteria</taxon>
        <taxon>Pseudomonadati</taxon>
        <taxon>Pseudomonadota</taxon>
        <taxon>Alphaproteobacteria</taxon>
        <taxon>Hyphomicrobiales</taxon>
        <taxon>Terrihabitans</taxon>
    </lineage>
</organism>
<gene>
    <name evidence="6" type="ORF">SCD90_02635</name>
</gene>
<keyword evidence="7" id="KW-1185">Reference proteome</keyword>
<dbReference type="RefSeq" id="WP_319843060.1">
    <property type="nucleotide sequence ID" value="NZ_JAXAFJ010000001.1"/>
</dbReference>
<dbReference type="Gene3D" id="2.30.30.40">
    <property type="entry name" value="SH3 Domains"/>
    <property type="match status" value="3"/>
</dbReference>
<dbReference type="Gene3D" id="2.40.50.180">
    <property type="entry name" value="CheA-289, Domain 4"/>
    <property type="match status" value="3"/>
</dbReference>
<reference evidence="6 7" key="1">
    <citation type="submission" date="2023-11" db="EMBL/GenBank/DDBJ databases">
        <authorList>
            <person name="Bao R."/>
        </authorList>
    </citation>
    <scope>NUCLEOTIDE SEQUENCE [LARGE SCALE GENOMIC DNA]</scope>
    <source>
        <strain evidence="6 7">PJ23</strain>
    </source>
</reference>
<feature type="domain" description="CheW-like" evidence="5">
    <location>
        <begin position="181"/>
        <end position="326"/>
    </location>
</feature>
<dbReference type="PANTHER" id="PTHR22617">
    <property type="entry name" value="CHEMOTAXIS SENSOR HISTIDINE KINASE-RELATED"/>
    <property type="match status" value="1"/>
</dbReference>
<evidence type="ECO:0000259" key="5">
    <source>
        <dbReference type="PROSITE" id="PS50851"/>
    </source>
</evidence>
<dbReference type="SMART" id="SM00260">
    <property type="entry name" value="CheW"/>
    <property type="match status" value="3"/>
</dbReference>
<proteinExistence type="predicted"/>
<evidence type="ECO:0000313" key="6">
    <source>
        <dbReference type="EMBL" id="MDX6804952.1"/>
    </source>
</evidence>
<comment type="subcellular location">
    <subcellularLocation>
        <location evidence="1">Cytoplasm</location>
    </subcellularLocation>
</comment>
<dbReference type="Pfam" id="PF01584">
    <property type="entry name" value="CheW"/>
    <property type="match status" value="3"/>
</dbReference>